<organism evidence="3 4">
    <name type="scientific">Streptococcus gallolyticus</name>
    <dbReference type="NCBI Taxonomy" id="315405"/>
    <lineage>
        <taxon>Bacteria</taxon>
        <taxon>Bacillati</taxon>
        <taxon>Bacillota</taxon>
        <taxon>Bacilli</taxon>
        <taxon>Lactobacillales</taxon>
        <taxon>Streptococcaceae</taxon>
        <taxon>Streptococcus</taxon>
    </lineage>
</organism>
<keyword evidence="1" id="KW-1133">Transmembrane helix</keyword>
<protein>
    <submittedName>
        <fullName evidence="3">Glycosyltransferase</fullName>
    </submittedName>
</protein>
<dbReference type="SUPFAM" id="SSF53756">
    <property type="entry name" value="UDP-Glycosyltransferase/glycogen phosphorylase"/>
    <property type="match status" value="1"/>
</dbReference>
<evidence type="ECO:0000313" key="4">
    <source>
        <dbReference type="Proteomes" id="UP000503130"/>
    </source>
</evidence>
<feature type="domain" description="Glycosyl transferase family 1" evidence="2">
    <location>
        <begin position="167"/>
        <end position="321"/>
    </location>
</feature>
<evidence type="ECO:0000256" key="1">
    <source>
        <dbReference type="SAM" id="Phobius"/>
    </source>
</evidence>
<dbReference type="CDD" id="cd03801">
    <property type="entry name" value="GT4_PimA-like"/>
    <property type="match status" value="1"/>
</dbReference>
<dbReference type="InterPro" id="IPR001296">
    <property type="entry name" value="Glyco_trans_1"/>
</dbReference>
<keyword evidence="1" id="KW-0812">Transmembrane</keyword>
<dbReference type="AlphaFoldDB" id="A0AAE7CVC4"/>
<gene>
    <name evidence="3" type="ORF">FOB74_06995</name>
</gene>
<dbReference type="EMBL" id="CP050959">
    <property type="protein sequence ID" value="QIX74198.1"/>
    <property type="molecule type" value="Genomic_DNA"/>
</dbReference>
<dbReference type="Pfam" id="PF00534">
    <property type="entry name" value="Glycos_transf_1"/>
    <property type="match status" value="1"/>
</dbReference>
<name>A0AAE7CVC4_9STRE</name>
<feature type="transmembrane region" description="Helical" evidence="1">
    <location>
        <begin position="53"/>
        <end position="73"/>
    </location>
</feature>
<dbReference type="PANTHER" id="PTHR12526">
    <property type="entry name" value="GLYCOSYLTRANSFERASE"/>
    <property type="match status" value="1"/>
</dbReference>
<reference evidence="3 4" key="1">
    <citation type="submission" date="2019-09" db="EMBL/GenBank/DDBJ databases">
        <title>FDA dAtabase for Regulatory Grade micrObial Sequences (FDA-ARGOS): Supporting development and validation of Infectious Disease Dx tests.</title>
        <authorList>
            <person name="Sciortino C."/>
            <person name="Tallon L."/>
            <person name="Sadzewicz L."/>
            <person name="Vavikolanu K."/>
            <person name="Mehta A."/>
            <person name="Aluvathingal J."/>
            <person name="Nadendla S."/>
            <person name="Nandy P."/>
            <person name="Geyer C."/>
            <person name="Yan Y."/>
            <person name="Sichtig H."/>
        </authorList>
    </citation>
    <scope>NUCLEOTIDE SEQUENCE [LARGE SCALE GENOMIC DNA]</scope>
    <source>
        <strain evidence="3 4">FDAARGOS_666</strain>
    </source>
</reference>
<evidence type="ECO:0000259" key="2">
    <source>
        <dbReference type="Pfam" id="PF00534"/>
    </source>
</evidence>
<evidence type="ECO:0000313" key="3">
    <source>
        <dbReference type="EMBL" id="QIX74198.1"/>
    </source>
</evidence>
<keyword evidence="1" id="KW-0472">Membrane</keyword>
<dbReference type="Proteomes" id="UP000503130">
    <property type="component" value="Chromosome"/>
</dbReference>
<proteinExistence type="predicted"/>
<dbReference type="Gene3D" id="3.40.50.2000">
    <property type="entry name" value="Glycogen Phosphorylase B"/>
    <property type="match status" value="1"/>
</dbReference>
<dbReference type="GO" id="GO:0016757">
    <property type="term" value="F:glycosyltransferase activity"/>
    <property type="evidence" value="ECO:0007669"/>
    <property type="project" value="InterPro"/>
</dbReference>
<dbReference type="RefSeq" id="WP_013851742.1">
    <property type="nucleotide sequence ID" value="NZ_CP050959.1"/>
</dbReference>
<accession>A0AAE7CVC4</accession>
<sequence length="343" mass="38978">MKRVSIVGHFGGSETFTDGQTVKTKTLYQELSKKTKSIYIVDTFYKNKNPMKLIFQIFVSLLTSKNIIILLSGNGMKVFFPIYSFCAKYLKKNIYHDVIGGNLVGYIDNNPKFLTYLNHFKYNFVETNQMKDTLITKGVTNVLVIPNFRIMEPISLKEVAQNRAVYEFCTFSRVTKEKGILDAIDAIEAFNAKHSNKKCTLDIYGSISSDFQDELTKKLSETSAAIQYKGEVPSSKATNVISKYYGLLFPTYWEGEGSAGTIIESFFAGVPVIATDWKHNSEMITHFQNGVIYPTEEISSLLDGVEWLVDNEKNMLSLKENCIATSRYYMPDIHIEKICQLLE</sequence>